<dbReference type="GeneID" id="130505691"/>
<keyword evidence="10" id="KW-1185">Reference proteome</keyword>
<sequence length="653" mass="70071">MITGKDMYDVLAAMVPLYVAMMLAYGSVRWWGIFTPDQCSGINRFVAVFAVPLLSFHFISSNDPYAMDYQFLAADSLQKVVILSALFLWQAFSRRGSLEWMITLFSLSTLPNTLVMGIPLLRAMYGDFSGNLMVQIVVLQSIIWYTLMLFLFEFRGAKLLISEQFPETAGSITSFRVDSDVLSLNGREPLETDAEIGDDGKLHVVVRRSSAASSMISSFNKSHGGGLNSSMITPRASNLTGVEIYSVQSSREPTPRASSFNQTDFYAMFNASKAPSPRHGYANSYGGAGSGPGGDVYSLQSSKGVTPRTSNFDEEALKAKKGGRGAKSMSGELYNNNSVPSYPPPNPMFKGSTSGASGVKKKESVSGGGGSGGGEQNKEMNMFVWSSSASPVSEAHARNAITRGASASTESSADPKAYLPPHENLASKAMHNLIENMTPGRKAHLEMDQEGGNNEGKSGVNSSPYNGKKGSDVEDGGPGGPRKQQMPPASVMTRLILIMVWRKLIRNPNTYSSLFGLAWSLISFKWNIKMPTIMSGSISILSDAGLGMAMFSLGLFMALQPKIIACGKSVAVFAMAVRFLTGPAVIAATSIAIGLRGNLLHVAIVQAALPQGIVPFVFAKEYNVHPDILSTAVIFGMLVALPVTVLYYILLGI</sequence>
<comment type="similarity">
    <text evidence="2 8">Belongs to the auxin efflux carrier (TC 2.A.69.1) family.</text>
</comment>
<feature type="transmembrane region" description="Helical" evidence="8">
    <location>
        <begin position="71"/>
        <end position="89"/>
    </location>
</feature>
<dbReference type="GO" id="GO:0005783">
    <property type="term" value="C:endoplasmic reticulum"/>
    <property type="evidence" value="ECO:0007669"/>
    <property type="project" value="TreeGrafter"/>
</dbReference>
<dbReference type="OrthoDB" id="1868374at2759"/>
<name>A0A9W3CYI6_RAPSA</name>
<gene>
    <name evidence="11" type="primary">LOC130505691</name>
</gene>
<feature type="transmembrane region" description="Helical" evidence="8">
    <location>
        <begin position="132"/>
        <end position="152"/>
    </location>
</feature>
<dbReference type="InterPro" id="IPR004776">
    <property type="entry name" value="Mem_transp_PIN-like"/>
</dbReference>
<feature type="transmembrane region" description="Helical" evidence="8">
    <location>
        <begin position="101"/>
        <end position="120"/>
    </location>
</feature>
<dbReference type="KEGG" id="rsz:108846259"/>
<comment type="subcellular location">
    <subcellularLocation>
        <location evidence="1">Endomembrane system</location>
        <topology evidence="1">Multi-pass membrane protein</topology>
    </subcellularLocation>
    <subcellularLocation>
        <location evidence="8">Membrane</location>
        <topology evidence="8">Multi-pass membrane protein</topology>
    </subcellularLocation>
</comment>
<feature type="transmembrane region" description="Helical" evidence="8">
    <location>
        <begin position="571"/>
        <end position="593"/>
    </location>
</feature>
<evidence type="ECO:0000256" key="4">
    <source>
        <dbReference type="ARBA" id="ARBA00022692"/>
    </source>
</evidence>
<keyword evidence="3 8" id="KW-0813">Transport</keyword>
<feature type="transmembrane region" description="Helical" evidence="8">
    <location>
        <begin position="42"/>
        <end position="59"/>
    </location>
</feature>
<dbReference type="PANTHER" id="PTHR31752">
    <property type="entry name" value="AUXIN EFFLUX CARRIER COMPONENT 1B-RELATED"/>
    <property type="match status" value="1"/>
</dbReference>
<comment type="function">
    <text evidence="8">May act as a component of the auxin efflux carrier.</text>
</comment>
<feature type="transmembrane region" description="Helical" evidence="8">
    <location>
        <begin position="599"/>
        <end position="619"/>
    </location>
</feature>
<dbReference type="GO" id="GO:0010329">
    <property type="term" value="F:auxin efflux transmembrane transporter activity"/>
    <property type="evidence" value="ECO:0007669"/>
    <property type="project" value="TreeGrafter"/>
</dbReference>
<feature type="transmembrane region" description="Helical" evidence="8">
    <location>
        <begin position="12"/>
        <end position="30"/>
    </location>
</feature>
<evidence type="ECO:0000256" key="5">
    <source>
        <dbReference type="ARBA" id="ARBA00022989"/>
    </source>
</evidence>
<protein>
    <recommendedName>
        <fullName evidence="8">Auxin efflux carrier component</fullName>
    </recommendedName>
</protein>
<evidence type="ECO:0000313" key="11">
    <source>
        <dbReference type="RefSeq" id="XP_056856273.1"/>
    </source>
</evidence>
<dbReference type="AlphaFoldDB" id="A0A9W3CYI6"/>
<feature type="compositionally biased region" description="Polar residues" evidence="9">
    <location>
        <begin position="451"/>
        <end position="465"/>
    </location>
</feature>
<comment type="caution">
    <text evidence="8">Lacks conserved residue(s) required for the propagation of feature annotation.</text>
</comment>
<dbReference type="KEGG" id="rsz:130505691"/>
<reference evidence="11" key="1">
    <citation type="submission" date="2025-08" db="UniProtKB">
        <authorList>
            <consortium name="RefSeq"/>
        </authorList>
    </citation>
    <scope>IDENTIFICATION</scope>
    <source>
        <tissue evidence="11">Leaf</tissue>
    </source>
</reference>
<keyword evidence="4 8" id="KW-0812">Transmembrane</keyword>
<evidence type="ECO:0000313" key="10">
    <source>
        <dbReference type="Proteomes" id="UP000504610"/>
    </source>
</evidence>
<dbReference type="GO" id="GO:0009734">
    <property type="term" value="P:auxin-activated signaling pathway"/>
    <property type="evidence" value="ECO:0007669"/>
    <property type="project" value="UniProtKB-UniRule"/>
</dbReference>
<organism evidence="10 11">
    <name type="scientific">Raphanus sativus</name>
    <name type="common">Radish</name>
    <name type="synonym">Raphanus raphanistrum var. sativus</name>
    <dbReference type="NCBI Taxonomy" id="3726"/>
    <lineage>
        <taxon>Eukaryota</taxon>
        <taxon>Viridiplantae</taxon>
        <taxon>Streptophyta</taxon>
        <taxon>Embryophyta</taxon>
        <taxon>Tracheophyta</taxon>
        <taxon>Spermatophyta</taxon>
        <taxon>Magnoliopsida</taxon>
        <taxon>eudicotyledons</taxon>
        <taxon>Gunneridae</taxon>
        <taxon>Pentapetalae</taxon>
        <taxon>rosids</taxon>
        <taxon>malvids</taxon>
        <taxon>Brassicales</taxon>
        <taxon>Brassicaceae</taxon>
        <taxon>Brassiceae</taxon>
        <taxon>Raphanus</taxon>
    </lineage>
</organism>
<keyword evidence="6 8" id="KW-0472">Membrane</keyword>
<keyword evidence="7 8" id="KW-0927">Auxin signaling pathway</keyword>
<dbReference type="GO" id="GO:0009926">
    <property type="term" value="P:auxin polar transport"/>
    <property type="evidence" value="ECO:0007669"/>
    <property type="project" value="TreeGrafter"/>
</dbReference>
<proteinExistence type="inferred from homology"/>
<dbReference type="InterPro" id="IPR051107">
    <property type="entry name" value="Auxin_Efflux_Carrier"/>
</dbReference>
<dbReference type="Pfam" id="PF03547">
    <property type="entry name" value="Mem_trans"/>
    <property type="match status" value="1"/>
</dbReference>
<dbReference type="RefSeq" id="XP_056856273.1">
    <property type="nucleotide sequence ID" value="XM_057000293.1"/>
</dbReference>
<evidence type="ECO:0000256" key="6">
    <source>
        <dbReference type="ARBA" id="ARBA00023136"/>
    </source>
</evidence>
<dbReference type="NCBIfam" id="TIGR00946">
    <property type="entry name" value="2a69"/>
    <property type="match status" value="1"/>
</dbReference>
<accession>A0A9W3CYI6</accession>
<dbReference type="RefSeq" id="XP_018474987.2">
    <property type="nucleotide sequence ID" value="XM_018619485.2"/>
</dbReference>
<dbReference type="Proteomes" id="UP000504610">
    <property type="component" value="Unplaced"/>
</dbReference>
<evidence type="ECO:0000256" key="8">
    <source>
        <dbReference type="RuleBase" id="RU362108"/>
    </source>
</evidence>
<feature type="transmembrane region" description="Helical" evidence="8">
    <location>
        <begin position="631"/>
        <end position="650"/>
    </location>
</feature>
<feature type="transmembrane region" description="Helical" evidence="8">
    <location>
        <begin position="540"/>
        <end position="559"/>
    </location>
</feature>
<evidence type="ECO:0000256" key="9">
    <source>
        <dbReference type="SAM" id="MobiDB-lite"/>
    </source>
</evidence>
<evidence type="ECO:0000256" key="7">
    <source>
        <dbReference type="ARBA" id="ARBA00023294"/>
    </source>
</evidence>
<dbReference type="InterPro" id="IPR014024">
    <property type="entry name" value="Auxin_eff_plant"/>
</dbReference>
<evidence type="ECO:0000256" key="2">
    <source>
        <dbReference type="ARBA" id="ARBA00009177"/>
    </source>
</evidence>
<feature type="region of interest" description="Disordered" evidence="9">
    <location>
        <begin position="317"/>
        <end position="378"/>
    </location>
</feature>
<feature type="compositionally biased region" description="Gly residues" evidence="9">
    <location>
        <begin position="366"/>
        <end position="375"/>
    </location>
</feature>
<evidence type="ECO:0000256" key="1">
    <source>
        <dbReference type="ARBA" id="ARBA00004127"/>
    </source>
</evidence>
<dbReference type="GO" id="GO:0005886">
    <property type="term" value="C:plasma membrane"/>
    <property type="evidence" value="ECO:0007669"/>
    <property type="project" value="TreeGrafter"/>
</dbReference>
<dbReference type="PANTHER" id="PTHR31752:SF4">
    <property type="entry name" value="AUXIN EFFLUX CARRIER COMPONENT 2"/>
    <property type="match status" value="1"/>
</dbReference>
<keyword evidence="5 8" id="KW-1133">Transmembrane helix</keyword>
<evidence type="ECO:0000256" key="3">
    <source>
        <dbReference type="ARBA" id="ARBA00022448"/>
    </source>
</evidence>
<feature type="region of interest" description="Disordered" evidence="9">
    <location>
        <begin position="446"/>
        <end position="487"/>
    </location>
</feature>